<proteinExistence type="predicted"/>
<dbReference type="EMBL" id="JAGQDD010000003">
    <property type="protein sequence ID" value="MBQ0930022.1"/>
    <property type="molecule type" value="Genomic_DNA"/>
</dbReference>
<name>A0A940Y592_9BURK</name>
<evidence type="ECO:0008006" key="3">
    <source>
        <dbReference type="Google" id="ProtNLM"/>
    </source>
</evidence>
<protein>
    <recommendedName>
        <fullName evidence="3">Tetratricopeptide repeat protein</fullName>
    </recommendedName>
</protein>
<dbReference type="RefSeq" id="WP_210852348.1">
    <property type="nucleotide sequence ID" value="NZ_JAGQDD010000003.1"/>
</dbReference>
<dbReference type="InterPro" id="IPR011990">
    <property type="entry name" value="TPR-like_helical_dom_sf"/>
</dbReference>
<evidence type="ECO:0000313" key="2">
    <source>
        <dbReference type="Proteomes" id="UP000676246"/>
    </source>
</evidence>
<accession>A0A940Y592</accession>
<dbReference type="Proteomes" id="UP000676246">
    <property type="component" value="Unassembled WGS sequence"/>
</dbReference>
<gene>
    <name evidence="1" type="ORF">KAK03_05935</name>
</gene>
<dbReference type="SUPFAM" id="SSF48452">
    <property type="entry name" value="TPR-like"/>
    <property type="match status" value="1"/>
</dbReference>
<keyword evidence="2" id="KW-1185">Reference proteome</keyword>
<evidence type="ECO:0000313" key="1">
    <source>
        <dbReference type="EMBL" id="MBQ0930022.1"/>
    </source>
</evidence>
<organism evidence="1 2">
    <name type="scientific">Ideonella alba</name>
    <dbReference type="NCBI Taxonomy" id="2824118"/>
    <lineage>
        <taxon>Bacteria</taxon>
        <taxon>Pseudomonadati</taxon>
        <taxon>Pseudomonadota</taxon>
        <taxon>Betaproteobacteria</taxon>
        <taxon>Burkholderiales</taxon>
        <taxon>Sphaerotilaceae</taxon>
        <taxon>Ideonella</taxon>
    </lineage>
</organism>
<reference evidence="1 2" key="1">
    <citation type="submission" date="2021-04" db="EMBL/GenBank/DDBJ databases">
        <title>The genome sequence of Ideonella sp. 3Y2.</title>
        <authorList>
            <person name="Liu Y."/>
        </authorList>
    </citation>
    <scope>NUCLEOTIDE SEQUENCE [LARGE SCALE GENOMIC DNA]</scope>
    <source>
        <strain evidence="1 2">3Y2</strain>
    </source>
</reference>
<dbReference type="AlphaFoldDB" id="A0A940Y592"/>
<sequence length="366" mass="39518">MSRLIDGLDAAIAACRDPAQADCLRAERAAAQARSGHLAEARFALKGLRVLTQRRGREALGAWVPFLAGMIEHFEALSPQAFTHFDDARQRAAAVGLPRLQALSLAWMALCHFNARRFAPMVDAMVAAGRLDTERDPGVQARLCLVRADASRLAGLHERAQRLYLNVRHWAMSQGDTAMLSAMAHNRNSGQVDRLGLLDALGERREDEARRALLEADSCSQLDLGLGNEGLGAMPPVMKARLYTVLQRWGEAVALYDAALDEAAGSGMAGLVPHMGLNRAWCRWHLGERQRAEQEARALAPLVDQQPDADDRAAGHARLAALLARCGDSAASAHHQALAQAALEEFQAFQAALAAQLAQVDAVLGD</sequence>
<comment type="caution">
    <text evidence="1">The sequence shown here is derived from an EMBL/GenBank/DDBJ whole genome shotgun (WGS) entry which is preliminary data.</text>
</comment>